<dbReference type="Proteomes" id="UP000236286">
    <property type="component" value="Unassembled WGS sequence"/>
</dbReference>
<evidence type="ECO:0000313" key="3">
    <source>
        <dbReference type="EMBL" id="PNG24509.1"/>
    </source>
</evidence>
<protein>
    <submittedName>
        <fullName evidence="3">Carbohydrate porin</fullName>
    </submittedName>
</protein>
<dbReference type="InterPro" id="IPR007049">
    <property type="entry name" value="Carb-sel_porin_OprB"/>
</dbReference>
<evidence type="ECO:0000313" key="4">
    <source>
        <dbReference type="Proteomes" id="UP000236286"/>
    </source>
</evidence>
<dbReference type="InterPro" id="IPR038673">
    <property type="entry name" value="OprB_sf"/>
</dbReference>
<dbReference type="GO" id="GO:0008643">
    <property type="term" value="P:carbohydrate transport"/>
    <property type="evidence" value="ECO:0007669"/>
    <property type="project" value="InterPro"/>
</dbReference>
<name>A0A2J7TCM7_METSI</name>
<proteinExistence type="inferred from homology"/>
<organism evidence="3 4">
    <name type="scientific">Methylocella silvestris</name>
    <dbReference type="NCBI Taxonomy" id="199596"/>
    <lineage>
        <taxon>Bacteria</taxon>
        <taxon>Pseudomonadati</taxon>
        <taxon>Pseudomonadota</taxon>
        <taxon>Alphaproteobacteria</taxon>
        <taxon>Hyphomicrobiales</taxon>
        <taxon>Beijerinckiaceae</taxon>
        <taxon>Methylocella</taxon>
    </lineage>
</organism>
<evidence type="ECO:0000256" key="2">
    <source>
        <dbReference type="RuleBase" id="RU363072"/>
    </source>
</evidence>
<dbReference type="OrthoDB" id="177316at2"/>
<dbReference type="InterPro" id="IPR052932">
    <property type="entry name" value="OprB_Porin"/>
</dbReference>
<dbReference type="AlphaFoldDB" id="A0A2J7TCM7"/>
<dbReference type="PANTHER" id="PTHR37944">
    <property type="entry name" value="PORIN B"/>
    <property type="match status" value="1"/>
</dbReference>
<keyword evidence="2" id="KW-0732">Signal</keyword>
<evidence type="ECO:0000256" key="1">
    <source>
        <dbReference type="ARBA" id="ARBA00008769"/>
    </source>
</evidence>
<feature type="chain" id="PRO_5014207981" evidence="2">
    <location>
        <begin position="35"/>
        <end position="481"/>
    </location>
</feature>
<dbReference type="PANTHER" id="PTHR37944:SF1">
    <property type="entry name" value="PORIN B"/>
    <property type="match status" value="1"/>
</dbReference>
<sequence>MRVSLLSALHRRSWARAAASAAALTIGSAGLAHAADVAAKPPEAPPPGICDASPSITTSIAIPVAGDIKKYLCDHGINLQVNYIGEVFGNPTGGIKQGARYEQRVELGLDADLDKLAGLKGLTFHVNAYSIAGQSVTTYNLLNYSAISNIAAHPGLSLFELWAEQKLFDDKVAIRIGQLAADSEFFISEFGGLYTNSTFGWPNPMAVNLPSGGPAYPYATPAVRIKYNPIDSLTLMGAVFNGDPTGAGFTGEVYQNDPSGTDFRLQDSPFVIGEAAYAYNQEKDSTGLAGTLKFGGWYHFGNFYSQHYDTNNVSLASPDSNGIAKQVQGDWGLYGILDQMVWRLPGDDPKKGVGVFARVTGAPNFQNTMNFYVDGGVNFMGLWSARPDDSFGLAVAYSEISPSARALDQETAFFSGTYMPSRNYEVALELTYSAQIIPGFTIQPDFQYIFHPGAGAANPLDPNNAPIPDAAVFGVRSVIRF</sequence>
<gene>
    <name evidence="3" type="ORF">CR492_18260</name>
</gene>
<accession>A0A2J7TCM7</accession>
<comment type="caution">
    <text evidence="3">The sequence shown here is derived from an EMBL/GenBank/DDBJ whole genome shotgun (WGS) entry which is preliminary data.</text>
</comment>
<dbReference type="Pfam" id="PF04966">
    <property type="entry name" value="OprB"/>
    <property type="match status" value="1"/>
</dbReference>
<dbReference type="EMBL" id="PDZR01000030">
    <property type="protein sequence ID" value="PNG24509.1"/>
    <property type="molecule type" value="Genomic_DNA"/>
</dbReference>
<dbReference type="GO" id="GO:0015288">
    <property type="term" value="F:porin activity"/>
    <property type="evidence" value="ECO:0007669"/>
    <property type="project" value="InterPro"/>
</dbReference>
<comment type="similarity">
    <text evidence="1 2">Belongs to the OprB family.</text>
</comment>
<reference evidence="3 4" key="1">
    <citation type="submission" date="2017-10" db="EMBL/GenBank/DDBJ databases">
        <title>Genome announcement of Methylocella silvestris TVC from permafrost.</title>
        <authorList>
            <person name="Wang J."/>
            <person name="Geng K."/>
            <person name="Ul-Haque F."/>
            <person name="Crombie A.T."/>
            <person name="Street L.E."/>
            <person name="Wookey P.A."/>
            <person name="Murrell J.C."/>
            <person name="Pratscher J."/>
        </authorList>
    </citation>
    <scope>NUCLEOTIDE SEQUENCE [LARGE SCALE GENOMIC DNA]</scope>
    <source>
        <strain evidence="3 4">TVC</strain>
    </source>
</reference>
<feature type="signal peptide" evidence="2">
    <location>
        <begin position="1"/>
        <end position="34"/>
    </location>
</feature>
<dbReference type="GO" id="GO:0016020">
    <property type="term" value="C:membrane"/>
    <property type="evidence" value="ECO:0007669"/>
    <property type="project" value="InterPro"/>
</dbReference>
<dbReference type="Gene3D" id="2.40.160.180">
    <property type="entry name" value="Carbohydrate-selective porin OprB"/>
    <property type="match status" value="1"/>
</dbReference>